<reference evidence="1 2" key="1">
    <citation type="submission" date="2017-06" db="EMBL/GenBank/DDBJ databases">
        <authorList>
            <person name="Kim H.J."/>
            <person name="Triplett B.A."/>
        </authorList>
    </citation>
    <scope>NUCLEOTIDE SEQUENCE [LARGE SCALE GENOMIC DNA]</scope>
    <source>
        <strain evidence="1">FRACA_ARgP5</strain>
    </source>
</reference>
<gene>
    <name evidence="1" type="ORF">FRACA_2770004</name>
</gene>
<evidence type="ECO:0000313" key="1">
    <source>
        <dbReference type="EMBL" id="SNQ48765.1"/>
    </source>
</evidence>
<evidence type="ECO:0000313" key="2">
    <source>
        <dbReference type="Proteomes" id="UP000234331"/>
    </source>
</evidence>
<organism evidence="1 2">
    <name type="scientific">Frankia canadensis</name>
    <dbReference type="NCBI Taxonomy" id="1836972"/>
    <lineage>
        <taxon>Bacteria</taxon>
        <taxon>Bacillati</taxon>
        <taxon>Actinomycetota</taxon>
        <taxon>Actinomycetes</taxon>
        <taxon>Frankiales</taxon>
        <taxon>Frankiaceae</taxon>
        <taxon>Frankia</taxon>
    </lineage>
</organism>
<dbReference type="AlphaFoldDB" id="A0A2I2KSW2"/>
<keyword evidence="2" id="KW-1185">Reference proteome</keyword>
<sequence length="39" mass="3779">MHTGLTCDAAAELERLAALLVDPPAPPAAGGGTRPAPVA</sequence>
<accession>A0A2I2KSW2</accession>
<name>A0A2I2KSW2_9ACTN</name>
<proteinExistence type="predicted"/>
<dbReference type="Proteomes" id="UP000234331">
    <property type="component" value="Unassembled WGS sequence"/>
</dbReference>
<protein>
    <submittedName>
        <fullName evidence="1">Uncharacterized protein</fullName>
    </submittedName>
</protein>
<dbReference type="EMBL" id="FZMO01000198">
    <property type="protein sequence ID" value="SNQ48765.1"/>
    <property type="molecule type" value="Genomic_DNA"/>
</dbReference>